<dbReference type="GO" id="GO:0005938">
    <property type="term" value="C:cell cortex"/>
    <property type="evidence" value="ECO:0007669"/>
    <property type="project" value="InterPro"/>
</dbReference>
<feature type="compositionally biased region" description="Polar residues" evidence="1">
    <location>
        <begin position="1233"/>
        <end position="1249"/>
    </location>
</feature>
<name>A0AA40BUF7_9PEZI</name>
<feature type="compositionally biased region" description="Basic and acidic residues" evidence="1">
    <location>
        <begin position="65"/>
        <end position="75"/>
    </location>
</feature>
<dbReference type="EMBL" id="JAULSU010000006">
    <property type="protein sequence ID" value="KAK0614061.1"/>
    <property type="molecule type" value="Genomic_DNA"/>
</dbReference>
<evidence type="ECO:0000313" key="4">
    <source>
        <dbReference type="Proteomes" id="UP001175000"/>
    </source>
</evidence>
<feature type="compositionally biased region" description="Polar residues" evidence="1">
    <location>
        <begin position="455"/>
        <end position="468"/>
    </location>
</feature>
<dbReference type="InterPro" id="IPR024774">
    <property type="entry name" value="PH_dom-Mcp5-type"/>
</dbReference>
<feature type="compositionally biased region" description="Pro residues" evidence="1">
    <location>
        <begin position="472"/>
        <end position="492"/>
    </location>
</feature>
<dbReference type="Proteomes" id="UP001175000">
    <property type="component" value="Unassembled WGS sequence"/>
</dbReference>
<feature type="compositionally biased region" description="Low complexity" evidence="1">
    <location>
        <begin position="42"/>
        <end position="53"/>
    </location>
</feature>
<feature type="compositionally biased region" description="Acidic residues" evidence="1">
    <location>
        <begin position="1"/>
        <end position="10"/>
    </location>
</feature>
<comment type="caution">
    <text evidence="3">The sequence shown here is derived from an EMBL/GenBank/DDBJ whole genome shotgun (WGS) entry which is preliminary data.</text>
</comment>
<feature type="compositionally biased region" description="Polar residues" evidence="1">
    <location>
        <begin position="495"/>
        <end position="504"/>
    </location>
</feature>
<dbReference type="PANTHER" id="PTHR28190:SF2">
    <property type="entry name" value="MIGRATION PROTEIN, PUTATIVE (AFU_ORTHOLOGUE AFUA_2G07730)-RELATED"/>
    <property type="match status" value="1"/>
</dbReference>
<dbReference type="PANTHER" id="PTHR28190">
    <property type="entry name" value="NUCLEAR MIGRATION PROTEIN NUM1"/>
    <property type="match status" value="1"/>
</dbReference>
<evidence type="ECO:0000259" key="2">
    <source>
        <dbReference type="Pfam" id="PF12814"/>
    </source>
</evidence>
<feature type="compositionally biased region" description="Basic and acidic residues" evidence="1">
    <location>
        <begin position="1349"/>
        <end position="1378"/>
    </location>
</feature>
<feature type="region of interest" description="Disordered" evidence="1">
    <location>
        <begin position="181"/>
        <end position="206"/>
    </location>
</feature>
<feature type="compositionally biased region" description="Low complexity" evidence="1">
    <location>
        <begin position="787"/>
        <end position="798"/>
    </location>
</feature>
<evidence type="ECO:0000313" key="3">
    <source>
        <dbReference type="EMBL" id="KAK0614061.1"/>
    </source>
</evidence>
<protein>
    <recommendedName>
        <fullName evidence="2">Pleckstrin homology domain-containing protein</fullName>
    </recommendedName>
</protein>
<dbReference type="GO" id="GO:0015631">
    <property type="term" value="F:tubulin binding"/>
    <property type="evidence" value="ECO:0007669"/>
    <property type="project" value="TreeGrafter"/>
</dbReference>
<dbReference type="GO" id="GO:0005739">
    <property type="term" value="C:mitochondrion"/>
    <property type="evidence" value="ECO:0007669"/>
    <property type="project" value="TreeGrafter"/>
</dbReference>
<feature type="region of interest" description="Disordered" evidence="1">
    <location>
        <begin position="1137"/>
        <end position="1249"/>
    </location>
</feature>
<dbReference type="GO" id="GO:0005543">
    <property type="term" value="F:phospholipid binding"/>
    <property type="evidence" value="ECO:0007669"/>
    <property type="project" value="InterPro"/>
</dbReference>
<dbReference type="GO" id="GO:0000226">
    <property type="term" value="P:microtubule cytoskeleton organization"/>
    <property type="evidence" value="ECO:0007669"/>
    <property type="project" value="TreeGrafter"/>
</dbReference>
<organism evidence="3 4">
    <name type="scientific">Immersiella caudata</name>
    <dbReference type="NCBI Taxonomy" id="314043"/>
    <lineage>
        <taxon>Eukaryota</taxon>
        <taxon>Fungi</taxon>
        <taxon>Dikarya</taxon>
        <taxon>Ascomycota</taxon>
        <taxon>Pezizomycotina</taxon>
        <taxon>Sordariomycetes</taxon>
        <taxon>Sordariomycetidae</taxon>
        <taxon>Sordariales</taxon>
        <taxon>Lasiosphaeriaceae</taxon>
        <taxon>Immersiella</taxon>
    </lineage>
</organism>
<dbReference type="Pfam" id="PF12814">
    <property type="entry name" value="Mcp5_PH"/>
    <property type="match status" value="1"/>
</dbReference>
<feature type="region of interest" description="Disordered" evidence="1">
    <location>
        <begin position="1331"/>
        <end position="1378"/>
    </location>
</feature>
<feature type="domain" description="Pleckstrin homology" evidence="2">
    <location>
        <begin position="964"/>
        <end position="1095"/>
    </location>
</feature>
<evidence type="ECO:0000256" key="1">
    <source>
        <dbReference type="SAM" id="MobiDB-lite"/>
    </source>
</evidence>
<feature type="region of interest" description="Disordered" evidence="1">
    <location>
        <begin position="424"/>
        <end position="507"/>
    </location>
</feature>
<feature type="region of interest" description="Disordered" evidence="1">
    <location>
        <begin position="370"/>
        <end position="410"/>
    </location>
</feature>
<accession>A0AA40BUF7</accession>
<feature type="region of interest" description="Disordered" evidence="1">
    <location>
        <begin position="652"/>
        <end position="671"/>
    </location>
</feature>
<dbReference type="GO" id="GO:0032065">
    <property type="term" value="P:maintenance of protein location in cell cortex"/>
    <property type="evidence" value="ECO:0007669"/>
    <property type="project" value="InterPro"/>
</dbReference>
<reference evidence="3" key="1">
    <citation type="submission" date="2023-06" db="EMBL/GenBank/DDBJ databases">
        <title>Genome-scale phylogeny and comparative genomics of the fungal order Sordariales.</title>
        <authorList>
            <consortium name="Lawrence Berkeley National Laboratory"/>
            <person name="Hensen N."/>
            <person name="Bonometti L."/>
            <person name="Westerberg I."/>
            <person name="Brannstrom I.O."/>
            <person name="Guillou S."/>
            <person name="Cros-Aarteil S."/>
            <person name="Calhoun S."/>
            <person name="Haridas S."/>
            <person name="Kuo A."/>
            <person name="Mondo S."/>
            <person name="Pangilinan J."/>
            <person name="Riley R."/>
            <person name="Labutti K."/>
            <person name="Andreopoulos B."/>
            <person name="Lipzen A."/>
            <person name="Chen C."/>
            <person name="Yanf M."/>
            <person name="Daum C."/>
            <person name="Ng V."/>
            <person name="Clum A."/>
            <person name="Steindorff A."/>
            <person name="Ohm R."/>
            <person name="Martin F."/>
            <person name="Silar P."/>
            <person name="Natvig D."/>
            <person name="Lalanne C."/>
            <person name="Gautier V."/>
            <person name="Ament-Velasquez S.L."/>
            <person name="Kruys A."/>
            <person name="Hutchinson M.I."/>
            <person name="Powell A.J."/>
            <person name="Barry K."/>
            <person name="Miller A.N."/>
            <person name="Grigoriev I.V."/>
            <person name="Debuchy R."/>
            <person name="Gladieux P."/>
            <person name="Thoren M.H."/>
            <person name="Johannesson H."/>
        </authorList>
    </citation>
    <scope>NUCLEOTIDE SEQUENCE</scope>
    <source>
        <strain evidence="3">CBS 606.72</strain>
    </source>
</reference>
<feature type="region of interest" description="Disordered" evidence="1">
    <location>
        <begin position="707"/>
        <end position="956"/>
    </location>
</feature>
<proteinExistence type="predicted"/>
<dbReference type="InterPro" id="IPR053005">
    <property type="entry name" value="Nuclear_Pos-Cytoskel_Interact"/>
</dbReference>
<gene>
    <name evidence="3" type="ORF">B0T14DRAFT_436140</name>
</gene>
<feature type="compositionally biased region" description="Polar residues" evidence="1">
    <location>
        <begin position="917"/>
        <end position="956"/>
    </location>
</feature>
<feature type="compositionally biased region" description="Basic and acidic residues" evidence="1">
    <location>
        <begin position="424"/>
        <end position="438"/>
    </location>
</feature>
<feature type="compositionally biased region" description="Basic residues" evidence="1">
    <location>
        <begin position="1333"/>
        <end position="1348"/>
    </location>
</feature>
<feature type="region of interest" description="Disordered" evidence="1">
    <location>
        <begin position="1"/>
        <end position="91"/>
    </location>
</feature>
<feature type="compositionally biased region" description="Basic and acidic residues" evidence="1">
    <location>
        <begin position="1173"/>
        <end position="1191"/>
    </location>
</feature>
<keyword evidence="4" id="KW-1185">Reference proteome</keyword>
<sequence length="1378" mass="150847">MAVWETEDESPGPAASLPTPADTPYRTPSRNVSRSSRKSRRSVTPPGKSGKSTSPPPLSGGGSDRGSKRSSRDVSNDDTISPLDPRRFTPTLHANLVSEILALRRDQEEKLKIIESLETSLHASREEIESLQDDMLSTSKESRSLKRQLALLEGGTSSALGELARERDEAVESAAETKRRLEASQKKVKSQEEDSERVHRQWAKEKDEWEEEKRKFERKVHVAESRLKVVLDEVAAYQAAQAAAAQDGLESEVEESAKENDAASVRTMSMTGSIRFSVMSAGAKLAGNSLADELNFDDGYDDESDYGGRESVLSNGHNGHIRNMSRDSLLSRSHIRRQSNDSLMRSGSVARRLQLNHSALGMLEDGVINEDDETQTPSPPPPKASYVDTGIQYSPPPSPKVAPVKPSTPEPSLFAQRLERLYDVDSPPRADTEIEANQRRKRVQIGQPLTIKPPTVTNSMVNRSSQTAEEPLSPPKTPKSPIPELPPTPKPQQPVMVTTSTQTEEVPPPLRPSFFELPPMPPIPSISIIPPTSRPTTPREPRLPQLFKDFGCQVSILTSAPMTSTAVQTEEIRVDKRLDKLPAHLHPSAIVSRPTSPAMIPAEPVQDEIRQFTPIPGNVPPRNPRRLATKRSLTEMPSSPPVASASILEEGTHDAYPGNNDDGPLSSQRAPMRRPHRISSLFAGFDGASSDEIDEFMDADMSDSEYRTALSAPKPTKGGVVRGLKRGSAGTAGSFDQVPSHRLSGGRFARPIEEPETYGFGSANVYQSRDSRDSVLSRTSSKRGARSSMLGGMKSSGMRKAAMIQSGIASHQRARSPSLTDPREPPFPIPTRASSRKPPVSVSAPSEGRTSPSGSSAWHRRGSSRSHHRASSIRKVRSAAALPRGQRYRRRASRSPPPFSASTEAPESPGLPPMPNNDITTPRNRDSYSYSRYKTHQPQLSTNTANTGETGVGSVASSNQATGVVDAIAQTMVGEWMFKYVRRRKSFGIAEGKSGDDSSNDRHKRWVWLAPYDRAILWSSKQPVSGSALMGKAGRKLEIQSVLDVKDDNPAPKGSGPLFNRSILILTPQRALKFTATNAERHYVWLTSLSFLAHSHQAIPDNLMPPPPPPKPLPEQYELPKAKARRPIRDSIRLTKSKAPIIKSDPPMSVASSITDSAPPSIPNYGRPAMPELPEHYSEQTHTRDLSRDTAEPPAIPRFHDRANQNLVHGRKRSNTGGHVPPPLSFRGFSGPVGNNSYHHTATNSTAGNSIGTAGSSDLYSSNGGGSSVVGSSAVTWATGSVRTSEASSRPSGPVMNNFFDAIGTVRMEAFISPLAFSRFEETPYEQDEVRRVARRRSKELRRRASRSRQRDSYQSKGTRGTDDLDEWFLRDDPFRGF</sequence>
<feature type="compositionally biased region" description="Basic residues" evidence="1">
    <location>
        <begin position="858"/>
        <end position="877"/>
    </location>
</feature>